<evidence type="ECO:0000256" key="1">
    <source>
        <dbReference type="SAM" id="Phobius"/>
    </source>
</evidence>
<keyword evidence="1" id="KW-0472">Membrane</keyword>
<dbReference type="KEGG" id="acae:HYG86_16200"/>
<proteinExistence type="predicted"/>
<keyword evidence="1" id="KW-0812">Transmembrane</keyword>
<keyword evidence="1" id="KW-1133">Transmembrane helix</keyword>
<evidence type="ECO:0000313" key="3">
    <source>
        <dbReference type="EMBL" id="QNO16205.1"/>
    </source>
</evidence>
<dbReference type="AlphaFoldDB" id="A0A7G9WBZ3"/>
<evidence type="ECO:0000313" key="4">
    <source>
        <dbReference type="Proteomes" id="UP000516160"/>
    </source>
</evidence>
<dbReference type="InterPro" id="IPR021997">
    <property type="entry name" value="SporV_AA"/>
</dbReference>
<dbReference type="InterPro" id="IPR038548">
    <property type="entry name" value="SporV_AA_N_sf"/>
</dbReference>
<evidence type="ECO:0000259" key="2">
    <source>
        <dbReference type="Pfam" id="PF12164"/>
    </source>
</evidence>
<dbReference type="EMBL" id="CP058559">
    <property type="protein sequence ID" value="QNO16205.1"/>
    <property type="molecule type" value="Genomic_DNA"/>
</dbReference>
<reference evidence="3 4" key="1">
    <citation type="submission" date="2020-07" db="EMBL/GenBank/DDBJ databases">
        <title>Alkalicella. sp. LB2 genome.</title>
        <authorList>
            <person name="Postec A."/>
            <person name="Quemeneur M."/>
        </authorList>
    </citation>
    <scope>NUCLEOTIDE SEQUENCE [LARGE SCALE GENOMIC DNA]</scope>
    <source>
        <strain evidence="3 4">LB2</strain>
    </source>
</reference>
<feature type="transmembrane region" description="Helical" evidence="1">
    <location>
        <begin position="95"/>
        <end position="113"/>
    </location>
</feature>
<dbReference type="Gene3D" id="2.60.480.10">
    <property type="entry name" value="eubacterium ventriosum atcc domain"/>
    <property type="match status" value="1"/>
</dbReference>
<keyword evidence="4" id="KW-1185">Reference proteome</keyword>
<dbReference type="Pfam" id="PF12164">
    <property type="entry name" value="SporV_AA"/>
    <property type="match status" value="1"/>
</dbReference>
<feature type="transmembrane region" description="Helical" evidence="1">
    <location>
        <begin position="119"/>
        <end position="137"/>
    </location>
</feature>
<protein>
    <submittedName>
        <fullName evidence="3">Stage V sporulation protein AA</fullName>
    </submittedName>
</protein>
<dbReference type="Proteomes" id="UP000516160">
    <property type="component" value="Chromosome"/>
</dbReference>
<feature type="domain" description="Stage V sporulation protein AA" evidence="2">
    <location>
        <begin position="3"/>
        <end position="88"/>
    </location>
</feature>
<dbReference type="RefSeq" id="WP_213166600.1">
    <property type="nucleotide sequence ID" value="NZ_CP058559.1"/>
</dbReference>
<gene>
    <name evidence="3" type="ORF">HYG86_16200</name>
</gene>
<organism evidence="3 4">
    <name type="scientific">Alkalicella caledoniensis</name>
    <dbReference type="NCBI Taxonomy" id="2731377"/>
    <lineage>
        <taxon>Bacteria</taxon>
        <taxon>Bacillati</taxon>
        <taxon>Bacillota</taxon>
        <taxon>Clostridia</taxon>
        <taxon>Eubacteriales</taxon>
        <taxon>Proteinivoracaceae</taxon>
        <taxon>Alkalicella</taxon>
    </lineage>
</organism>
<accession>A0A7G9WBZ3</accession>
<sequence>MLVYLKFKEKVIIYEGHDLLLRDIADIVVAEAEVNNQLQQFKLGLLDTKNKGTQKLFSIDIIQRILENFPDLNLDLIGKDEINIEIITQNYSNRCLVIVFTLVLAFSLILIVTTPFQRYIYYTGLALGLIIFFYSIGKDIKRAEYDIIASEEFESCYQLEERSAQKDK</sequence>
<name>A0A7G9WBZ3_ALKCA</name>